<dbReference type="Pfam" id="PF00012">
    <property type="entry name" value="HSP70"/>
    <property type="match status" value="1"/>
</dbReference>
<keyword evidence="1" id="KW-0547">Nucleotide-binding</keyword>
<proteinExistence type="predicted"/>
<dbReference type="InterPro" id="IPR043129">
    <property type="entry name" value="ATPase_NBD"/>
</dbReference>
<evidence type="ECO:0000256" key="2">
    <source>
        <dbReference type="ARBA" id="ARBA00022840"/>
    </source>
</evidence>
<evidence type="ECO:0000313" key="3">
    <source>
        <dbReference type="EMBL" id="OAP64492.1"/>
    </source>
</evidence>
<gene>
    <name evidence="3" type="ORF">AYL99_00464</name>
</gene>
<keyword evidence="2" id="KW-0067">ATP-binding</keyword>
<evidence type="ECO:0000256" key="1">
    <source>
        <dbReference type="ARBA" id="ARBA00022741"/>
    </source>
</evidence>
<dbReference type="Gene3D" id="3.30.420.40">
    <property type="match status" value="2"/>
</dbReference>
<keyword evidence="4" id="KW-1185">Reference proteome</keyword>
<dbReference type="InterPro" id="IPR013126">
    <property type="entry name" value="Hsp_70_fam"/>
</dbReference>
<reference evidence="3 4" key="1">
    <citation type="submission" date="2016-04" db="EMBL/GenBank/DDBJ databases">
        <title>Draft genome of Fonsecaea erecta CBS 125763.</title>
        <authorList>
            <person name="Weiss V.A."/>
            <person name="Vicente V.A."/>
            <person name="Raittz R.T."/>
            <person name="Moreno L.F."/>
            <person name="De Souza E.M."/>
            <person name="Pedrosa F.O."/>
            <person name="Steffens M.B."/>
            <person name="Faoro H."/>
            <person name="Tadra-Sfeir M.Z."/>
            <person name="Najafzadeh M.J."/>
            <person name="Felipe M.S."/>
            <person name="Teixeira M."/>
            <person name="Sun J."/>
            <person name="Xi L."/>
            <person name="Gomes R."/>
            <person name="De Azevedo C.M."/>
            <person name="Salgado C.G."/>
            <person name="Da Silva M.B."/>
            <person name="Nascimento M.F."/>
            <person name="Queiroz-Telles F."/>
            <person name="Attili D.S."/>
            <person name="Gorbushina A."/>
        </authorList>
    </citation>
    <scope>NUCLEOTIDE SEQUENCE [LARGE SCALE GENOMIC DNA]</scope>
    <source>
        <strain evidence="3 4">CBS 125763</strain>
    </source>
</reference>
<dbReference type="RefSeq" id="XP_018697859.1">
    <property type="nucleotide sequence ID" value="XM_018831980.1"/>
</dbReference>
<dbReference type="AlphaFoldDB" id="A0A178ZXT1"/>
<dbReference type="CDD" id="cd10170">
    <property type="entry name" value="ASKHA_NBD_HSP70"/>
    <property type="match status" value="1"/>
</dbReference>
<dbReference type="SUPFAM" id="SSF53067">
    <property type="entry name" value="Actin-like ATPase domain"/>
    <property type="match status" value="2"/>
</dbReference>
<name>A0A178ZXT1_9EURO</name>
<dbReference type="STRING" id="1367422.A0A178ZXT1"/>
<comment type="caution">
    <text evidence="3">The sequence shown here is derived from an EMBL/GenBank/DDBJ whole genome shotgun (WGS) entry which is preliminary data.</text>
</comment>
<dbReference type="Proteomes" id="UP000078343">
    <property type="component" value="Unassembled WGS sequence"/>
</dbReference>
<dbReference type="PANTHER" id="PTHR14187:SF82">
    <property type="entry name" value="FAMILY CHAPERONE, PUTATIVE (AFU_ORTHOLOGUE AFUA_7G08575)-RELATED"/>
    <property type="match status" value="1"/>
</dbReference>
<dbReference type="GO" id="GO:0005524">
    <property type="term" value="F:ATP binding"/>
    <property type="evidence" value="ECO:0007669"/>
    <property type="project" value="UniProtKB-KW"/>
</dbReference>
<dbReference type="Gene3D" id="3.90.640.10">
    <property type="entry name" value="Actin, Chain A, domain 4"/>
    <property type="match status" value="1"/>
</dbReference>
<dbReference type="OrthoDB" id="2963168at2759"/>
<accession>A0A178ZXT1</accession>
<sequence length="620" mass="70420">MAENGLQPSRQQRFVIGVDYGTTYTGVAYATPNSNHLPLDEIDLIEDWGSNMGNHKKIPSVISFSPSTEAMEQQWGYDLSEHAISIVHTKLELDLQDVSSELDLMIQALDGMCDFGFDHIRGAGSAHAFSDKSAEQIVTEYLSRVFEHLSAAIVKFSASFRVHVPVDIVVTVPTEWSYRAKNSTFRALTNAGLNQSYFPRLSTIMFITEPEAAAIYTARYLKDEINEIFLKPNSCFILCDAGGGTVDVVSYKVKQVEPSLVLERIGVPTGDKCGAIYIDIAFKEWLRELLGNKYYERLDRNQDLQRITSHTCESKAMRQLMKSFDVLKKQFHKNHRDMALDLPEPLHNLTLDNRVDGGEIKITNATMMRFFNICIGKIMDLITGHLRQIDNLNKQCKNIFLVGGFGESPYLQEEIEFSLRLRRIKLRRPDTSWTAVVRGAVLHGIEKDTTGSNLVLATACPRHFGISLNEQFSRIHHEERDVTINPITNSQIVEGQLLWMLNKGDLVLSDNPTIVSQLISLSFRENDKSKRRLTVYSYAEDDDRPTRIKNSLDDLEVVHVLEYDLAQIDRKKLEVCKGRNGKFFIARLKLTMSLSADRLESVLSWEQGQLELATEESTWR</sequence>
<dbReference type="GeneID" id="30004634"/>
<dbReference type="GO" id="GO:0140662">
    <property type="term" value="F:ATP-dependent protein folding chaperone"/>
    <property type="evidence" value="ECO:0007669"/>
    <property type="project" value="InterPro"/>
</dbReference>
<dbReference type="PANTHER" id="PTHR14187">
    <property type="entry name" value="ALPHA KINASE/ELONGATION FACTOR 2 KINASE"/>
    <property type="match status" value="1"/>
</dbReference>
<dbReference type="EMBL" id="LVYI01000001">
    <property type="protein sequence ID" value="OAP64492.1"/>
    <property type="molecule type" value="Genomic_DNA"/>
</dbReference>
<protein>
    <submittedName>
        <fullName evidence="3">Uncharacterized protein</fullName>
    </submittedName>
</protein>
<organism evidence="3 4">
    <name type="scientific">Fonsecaea erecta</name>
    <dbReference type="NCBI Taxonomy" id="1367422"/>
    <lineage>
        <taxon>Eukaryota</taxon>
        <taxon>Fungi</taxon>
        <taxon>Dikarya</taxon>
        <taxon>Ascomycota</taxon>
        <taxon>Pezizomycotina</taxon>
        <taxon>Eurotiomycetes</taxon>
        <taxon>Chaetothyriomycetidae</taxon>
        <taxon>Chaetothyriales</taxon>
        <taxon>Herpotrichiellaceae</taxon>
        <taxon>Fonsecaea</taxon>
    </lineage>
</organism>
<evidence type="ECO:0000313" key="4">
    <source>
        <dbReference type="Proteomes" id="UP000078343"/>
    </source>
</evidence>